<dbReference type="Gene3D" id="1.20.1540.10">
    <property type="entry name" value="Rhomboid-like"/>
    <property type="match status" value="1"/>
</dbReference>
<dbReference type="Proteomes" id="UP001254488">
    <property type="component" value="Unassembled WGS sequence"/>
</dbReference>
<organism evidence="7 8">
    <name type="scientific">Patiriisocius hiemis</name>
    <dbReference type="NCBI Taxonomy" id="3075604"/>
    <lineage>
        <taxon>Bacteria</taxon>
        <taxon>Pseudomonadati</taxon>
        <taxon>Bacteroidota</taxon>
        <taxon>Flavobacteriia</taxon>
        <taxon>Flavobacteriales</taxon>
        <taxon>Flavobacteriaceae</taxon>
        <taxon>Patiriisocius</taxon>
    </lineage>
</organism>
<gene>
    <name evidence="7" type="ORF">RM538_12790</name>
</gene>
<feature type="transmembrane region" description="Helical" evidence="5">
    <location>
        <begin position="67"/>
        <end position="85"/>
    </location>
</feature>
<dbReference type="EC" id="3.4.21.105" evidence="7"/>
<dbReference type="GO" id="GO:0006508">
    <property type="term" value="P:proteolysis"/>
    <property type="evidence" value="ECO:0007669"/>
    <property type="project" value="UniProtKB-KW"/>
</dbReference>
<name>A0ABU2YIJ4_9FLAO</name>
<evidence type="ECO:0000256" key="1">
    <source>
        <dbReference type="ARBA" id="ARBA00004141"/>
    </source>
</evidence>
<reference evidence="7 8" key="1">
    <citation type="submission" date="2023-09" db="EMBL/GenBank/DDBJ databases">
        <authorList>
            <person name="Rey-Velasco X."/>
        </authorList>
    </citation>
    <scope>NUCLEOTIDE SEQUENCE [LARGE SCALE GENOMIC DNA]</scope>
    <source>
        <strain evidence="7 8">W242</strain>
    </source>
</reference>
<keyword evidence="7" id="KW-0645">Protease</keyword>
<feature type="transmembrane region" description="Helical" evidence="5">
    <location>
        <begin position="139"/>
        <end position="158"/>
    </location>
</feature>
<feature type="domain" description="Peptidase S54 rhomboid" evidence="6">
    <location>
        <begin position="53"/>
        <end position="185"/>
    </location>
</feature>
<dbReference type="GO" id="GO:0008233">
    <property type="term" value="F:peptidase activity"/>
    <property type="evidence" value="ECO:0007669"/>
    <property type="project" value="UniProtKB-KW"/>
</dbReference>
<dbReference type="PANTHER" id="PTHR43731">
    <property type="entry name" value="RHOMBOID PROTEASE"/>
    <property type="match status" value="1"/>
</dbReference>
<feature type="transmembrane region" description="Helical" evidence="5">
    <location>
        <begin position="92"/>
        <end position="108"/>
    </location>
</feature>
<evidence type="ECO:0000256" key="5">
    <source>
        <dbReference type="SAM" id="Phobius"/>
    </source>
</evidence>
<dbReference type="RefSeq" id="WP_311333834.1">
    <property type="nucleotide sequence ID" value="NZ_JAVRHZ010000009.1"/>
</dbReference>
<feature type="transmembrane region" description="Helical" evidence="5">
    <location>
        <begin position="164"/>
        <end position="183"/>
    </location>
</feature>
<keyword evidence="3 5" id="KW-1133">Transmembrane helix</keyword>
<comment type="subcellular location">
    <subcellularLocation>
        <location evidence="1">Membrane</location>
        <topology evidence="1">Multi-pass membrane protein</topology>
    </subcellularLocation>
</comment>
<dbReference type="EMBL" id="JAVRHZ010000009">
    <property type="protein sequence ID" value="MDT0556888.1"/>
    <property type="molecule type" value="Genomic_DNA"/>
</dbReference>
<evidence type="ECO:0000313" key="7">
    <source>
        <dbReference type="EMBL" id="MDT0556888.1"/>
    </source>
</evidence>
<keyword evidence="4 5" id="KW-0472">Membrane</keyword>
<evidence type="ECO:0000256" key="2">
    <source>
        <dbReference type="ARBA" id="ARBA00022692"/>
    </source>
</evidence>
<feature type="transmembrane region" description="Helical" evidence="5">
    <location>
        <begin position="7"/>
        <end position="30"/>
    </location>
</feature>
<dbReference type="PANTHER" id="PTHR43731:SF9">
    <property type="entry name" value="SLR1461 PROTEIN"/>
    <property type="match status" value="1"/>
</dbReference>
<proteinExistence type="predicted"/>
<comment type="caution">
    <text evidence="7">The sequence shown here is derived from an EMBL/GenBank/DDBJ whole genome shotgun (WGS) entry which is preliminary data.</text>
</comment>
<evidence type="ECO:0000256" key="3">
    <source>
        <dbReference type="ARBA" id="ARBA00022989"/>
    </source>
</evidence>
<sequence>MESQHRLQFSLGTFLFPLFFVFVMWLFFWIEVRFNYNLNFLGVYPQTMEGLLGVFFSPFVHSSLEHLFNNSVPLLVLMTALFYFYRHIKWRVLLFGLVATGFLTWSIARPAYHIGASGIVYMLASFLFFKGIFSKNFQLIALSLVVVFLYGSLLWYLFPIDEKISWEGHLSGFIVGVVFSFLFRKNIVENKKYEWEKENYDPSLDPFMQQFDEEGNFIEKPKEEEIESVPEVPKKTKIKILYTFKKKSKDEEL</sequence>
<evidence type="ECO:0000259" key="6">
    <source>
        <dbReference type="Pfam" id="PF01694"/>
    </source>
</evidence>
<evidence type="ECO:0000256" key="4">
    <source>
        <dbReference type="ARBA" id="ARBA00023136"/>
    </source>
</evidence>
<dbReference type="SUPFAM" id="SSF144091">
    <property type="entry name" value="Rhomboid-like"/>
    <property type="match status" value="1"/>
</dbReference>
<dbReference type="InterPro" id="IPR050925">
    <property type="entry name" value="Rhomboid_protease_S54"/>
</dbReference>
<keyword evidence="8" id="KW-1185">Reference proteome</keyword>
<keyword evidence="2 5" id="KW-0812">Transmembrane</keyword>
<feature type="transmembrane region" description="Helical" evidence="5">
    <location>
        <begin position="114"/>
        <end position="132"/>
    </location>
</feature>
<evidence type="ECO:0000313" key="8">
    <source>
        <dbReference type="Proteomes" id="UP001254488"/>
    </source>
</evidence>
<dbReference type="InterPro" id="IPR035952">
    <property type="entry name" value="Rhomboid-like_sf"/>
</dbReference>
<dbReference type="Pfam" id="PF01694">
    <property type="entry name" value="Rhomboid"/>
    <property type="match status" value="1"/>
</dbReference>
<dbReference type="InterPro" id="IPR022764">
    <property type="entry name" value="Peptidase_S54_rhomboid_dom"/>
</dbReference>
<accession>A0ABU2YIJ4</accession>
<keyword evidence="7" id="KW-0378">Hydrolase</keyword>
<protein>
    <submittedName>
        <fullName evidence="7">Rhomboid family intramembrane serine protease</fullName>
        <ecNumber evidence="7">3.4.21.105</ecNumber>
    </submittedName>
</protein>